<comment type="caution">
    <text evidence="1">The sequence shown here is derived from an EMBL/GenBank/DDBJ whole genome shotgun (WGS) entry which is preliminary data.</text>
</comment>
<gene>
    <name evidence="1" type="ORF">ECRASSUSDP1_LOCUS18035</name>
</gene>
<proteinExistence type="predicted"/>
<reference evidence="1" key="1">
    <citation type="submission" date="2023-07" db="EMBL/GenBank/DDBJ databases">
        <authorList>
            <consortium name="AG Swart"/>
            <person name="Singh M."/>
            <person name="Singh A."/>
            <person name="Seah K."/>
            <person name="Emmerich C."/>
        </authorList>
    </citation>
    <scope>NUCLEOTIDE SEQUENCE</scope>
    <source>
        <strain evidence="1">DP1</strain>
    </source>
</reference>
<organism evidence="1 2">
    <name type="scientific">Euplotes crassus</name>
    <dbReference type="NCBI Taxonomy" id="5936"/>
    <lineage>
        <taxon>Eukaryota</taxon>
        <taxon>Sar</taxon>
        <taxon>Alveolata</taxon>
        <taxon>Ciliophora</taxon>
        <taxon>Intramacronucleata</taxon>
        <taxon>Spirotrichea</taxon>
        <taxon>Hypotrichia</taxon>
        <taxon>Euplotida</taxon>
        <taxon>Euplotidae</taxon>
        <taxon>Moneuplotes</taxon>
    </lineage>
</organism>
<dbReference type="AlphaFoldDB" id="A0AAD1XPN1"/>
<dbReference type="Proteomes" id="UP001295684">
    <property type="component" value="Unassembled WGS sequence"/>
</dbReference>
<evidence type="ECO:0000313" key="1">
    <source>
        <dbReference type="EMBL" id="CAI2376665.1"/>
    </source>
</evidence>
<keyword evidence="2" id="KW-1185">Reference proteome</keyword>
<protein>
    <submittedName>
        <fullName evidence="1">Uncharacterized protein</fullName>
    </submittedName>
</protein>
<sequence length="96" mass="11128">MNEGFRSFMRTEEEKQMGCSGVVRKEWTGERRSGLVKGVEVGRGGMECGRRNLRFIKKTEEKKIRDGFSDRDIEILMRLNRMIVDVADLNLMVSNL</sequence>
<evidence type="ECO:0000313" key="2">
    <source>
        <dbReference type="Proteomes" id="UP001295684"/>
    </source>
</evidence>
<dbReference type="EMBL" id="CAMPGE010018226">
    <property type="protein sequence ID" value="CAI2376665.1"/>
    <property type="molecule type" value="Genomic_DNA"/>
</dbReference>
<accession>A0AAD1XPN1</accession>
<name>A0AAD1XPN1_EUPCR</name>